<evidence type="ECO:0000313" key="1">
    <source>
        <dbReference type="EMBL" id="CCK72641.1"/>
    </source>
</evidence>
<dbReference type="Proteomes" id="UP000006310">
    <property type="component" value="Chromosome 12"/>
</dbReference>
<accession>J7SB11</accession>
<evidence type="ECO:0000313" key="2">
    <source>
        <dbReference type="Proteomes" id="UP000006310"/>
    </source>
</evidence>
<dbReference type="AlphaFoldDB" id="J7SB11"/>
<reference evidence="2" key="2">
    <citation type="submission" date="2012-08" db="EMBL/GenBank/DDBJ databases">
        <title>Genome sequence of Kazachstania naganishii.</title>
        <authorList>
            <person name="Gordon J.L."/>
            <person name="Armisen D."/>
            <person name="Proux-Wera E."/>
            <person name="OhEigeartaigh S.S."/>
            <person name="Byrne K.P."/>
            <person name="Wolfe K.H."/>
        </authorList>
    </citation>
    <scope>NUCLEOTIDE SEQUENCE [LARGE SCALE GENOMIC DNA]</scope>
    <source>
        <strain evidence="2">ATCC MYA-139 / BCRC 22969 / CBS 8797 / CCRC 22969 / KCTC 17520 / NBRC 10181 / NCYC 3082</strain>
    </source>
</reference>
<name>J7SB11_HUIN7</name>
<organism evidence="1 2">
    <name type="scientific">Huiozyma naganishii (strain ATCC MYA-139 / BCRC 22969 / CBS 8797 / KCTC 17520 / NBRC 10181 / NCYC 3082 / Yp74L-3)</name>
    <name type="common">Yeast</name>
    <name type="synonym">Kazachstania naganishii</name>
    <dbReference type="NCBI Taxonomy" id="1071383"/>
    <lineage>
        <taxon>Eukaryota</taxon>
        <taxon>Fungi</taxon>
        <taxon>Dikarya</taxon>
        <taxon>Ascomycota</taxon>
        <taxon>Saccharomycotina</taxon>
        <taxon>Saccharomycetes</taxon>
        <taxon>Saccharomycetales</taxon>
        <taxon>Saccharomycetaceae</taxon>
        <taxon>Huiozyma</taxon>
    </lineage>
</organism>
<dbReference type="HOGENOM" id="CLU_1704488_0_0_1"/>
<dbReference type="KEGG" id="kng:KNAG_0L00180"/>
<protein>
    <submittedName>
        <fullName evidence="1">Uncharacterized protein</fullName>
    </submittedName>
</protein>
<proteinExistence type="predicted"/>
<dbReference type="GeneID" id="34528415"/>
<gene>
    <name evidence="1" type="primary">KNAG0L00180</name>
    <name evidence="1" type="ordered locus">KNAG_0L00180</name>
</gene>
<keyword evidence="2" id="KW-1185">Reference proteome</keyword>
<dbReference type="RefSeq" id="XP_022466886.1">
    <property type="nucleotide sequence ID" value="XM_022610606.1"/>
</dbReference>
<dbReference type="EMBL" id="HE978325">
    <property type="protein sequence ID" value="CCK72641.1"/>
    <property type="molecule type" value="Genomic_DNA"/>
</dbReference>
<reference evidence="1 2" key="1">
    <citation type="journal article" date="2011" name="Proc. Natl. Acad. Sci. U.S.A.">
        <title>Evolutionary erosion of yeast sex chromosomes by mating-type switching accidents.</title>
        <authorList>
            <person name="Gordon J.L."/>
            <person name="Armisen D."/>
            <person name="Proux-Wera E."/>
            <person name="Oheigeartaigh S.S."/>
            <person name="Byrne K.P."/>
            <person name="Wolfe K.H."/>
        </authorList>
    </citation>
    <scope>NUCLEOTIDE SEQUENCE [LARGE SCALE GENOMIC DNA]</scope>
    <source>
        <strain evidence="2">ATCC MYA-139 / BCRC 22969 / CBS 8797 / CCRC 22969 / KCTC 17520 / NBRC 10181 / NCYC 3082</strain>
    </source>
</reference>
<sequence>MWTISNIRGQKVTKICLAVLAVSFLIRILASMLRKYVLTAGAMFLWDVHVRANEVYVNSCPILSADAVLKHGYKSISLAKFCFGVYAVSLCAKIGAVLCAGVVGVKVLDYLIDTNNIIPEDIYPLSRLDESLLCSVLNYFTVYIFLQHLGETDQ</sequence>